<organism evidence="1 2">
    <name type="scientific">Candidatus Methylospira mobilis</name>
    <dbReference type="NCBI Taxonomy" id="1808979"/>
    <lineage>
        <taxon>Bacteria</taxon>
        <taxon>Pseudomonadati</taxon>
        <taxon>Pseudomonadota</taxon>
        <taxon>Gammaproteobacteria</taxon>
        <taxon>Methylococcales</taxon>
        <taxon>Methylococcaceae</taxon>
        <taxon>Candidatus Methylospira</taxon>
    </lineage>
</organism>
<dbReference type="AlphaFoldDB" id="A0A5Q0BL29"/>
<dbReference type="RefSeq" id="WP_153250451.1">
    <property type="nucleotide sequence ID" value="NZ_CP044205.1"/>
</dbReference>
<evidence type="ECO:0000313" key="2">
    <source>
        <dbReference type="Proteomes" id="UP000325755"/>
    </source>
</evidence>
<name>A0A5Q0BL29_9GAMM</name>
<proteinExistence type="predicted"/>
<evidence type="ECO:0000313" key="1">
    <source>
        <dbReference type="EMBL" id="QFY44490.1"/>
    </source>
</evidence>
<dbReference type="KEGG" id="mmob:F6R98_19185"/>
<reference evidence="1 2" key="1">
    <citation type="submission" date="2019-09" db="EMBL/GenBank/DDBJ databases">
        <title>Ecophysiology of the spiral-shaped methanotroph Methylospira mobilis as revealed by the complete genome sequence.</title>
        <authorList>
            <person name="Oshkin I.Y."/>
            <person name="Dedysh S.N."/>
            <person name="Miroshnikov K."/>
            <person name="Danilova O.V."/>
            <person name="Hakobyan A."/>
            <person name="Liesack W."/>
        </authorList>
    </citation>
    <scope>NUCLEOTIDE SEQUENCE [LARGE SCALE GENOMIC DNA]</scope>
    <source>
        <strain evidence="1 2">Shm1</strain>
    </source>
</reference>
<dbReference type="SUPFAM" id="SSF102588">
    <property type="entry name" value="LmbE-like"/>
    <property type="match status" value="1"/>
</dbReference>
<dbReference type="Gene3D" id="3.40.50.10320">
    <property type="entry name" value="LmbE-like"/>
    <property type="match status" value="1"/>
</dbReference>
<dbReference type="InterPro" id="IPR003737">
    <property type="entry name" value="GlcNAc_PI_deacetylase-related"/>
</dbReference>
<dbReference type="InParanoid" id="A0A5Q0BL29"/>
<gene>
    <name evidence="1" type="ORF">F6R98_19185</name>
</gene>
<accession>A0A5Q0BL29</accession>
<dbReference type="InterPro" id="IPR024078">
    <property type="entry name" value="LmbE-like_dom_sf"/>
</dbReference>
<sequence>MKITCTEPAALFLFAHQDDEFGVFQTIVDEREKGHRVCCAYLTDGGFNGVSPQRRNRESLSVLQRMGVQPQDVFFAGDRVAIPDGKLHEHLAAADGWIDNWLAGFTQVVSICVPAWEGGHHDHDVLHAITVVIAERRSMTDYVRQFPLYNAHGCVGPFFKVLHPLPLNGPVEETAIPWGNRFRFLRNCLGYPSQAVTWMGIFPFAVFHYLVSGKQALQPVLSARLNIRPHDGVLYYEMRGFFTWAEMDSCLSAWRNGAA</sequence>
<dbReference type="Pfam" id="PF02585">
    <property type="entry name" value="PIG-L"/>
    <property type="match status" value="1"/>
</dbReference>
<dbReference type="EMBL" id="CP044205">
    <property type="protein sequence ID" value="QFY44490.1"/>
    <property type="molecule type" value="Genomic_DNA"/>
</dbReference>
<dbReference type="Proteomes" id="UP000325755">
    <property type="component" value="Chromosome"/>
</dbReference>
<protein>
    <submittedName>
        <fullName evidence="1">PIG-L family deacetylase</fullName>
    </submittedName>
</protein>
<dbReference type="OrthoDB" id="9131871at2"/>
<keyword evidence="2" id="KW-1185">Reference proteome</keyword>